<feature type="region of interest" description="Disordered" evidence="3">
    <location>
        <begin position="522"/>
        <end position="541"/>
    </location>
</feature>
<organism evidence="5 6">
    <name type="scientific">Actinomadura violacea</name>
    <dbReference type="NCBI Taxonomy" id="2819934"/>
    <lineage>
        <taxon>Bacteria</taxon>
        <taxon>Bacillati</taxon>
        <taxon>Actinomycetota</taxon>
        <taxon>Actinomycetes</taxon>
        <taxon>Streptosporangiales</taxon>
        <taxon>Thermomonosporaceae</taxon>
        <taxon>Actinomadura</taxon>
    </lineage>
</organism>
<dbReference type="CDD" id="cd06170">
    <property type="entry name" value="LuxR_C_like"/>
    <property type="match status" value="1"/>
</dbReference>
<feature type="compositionally biased region" description="Low complexity" evidence="3">
    <location>
        <begin position="527"/>
        <end position="541"/>
    </location>
</feature>
<feature type="domain" description="HTH luxR-type" evidence="4">
    <location>
        <begin position="903"/>
        <end position="965"/>
    </location>
</feature>
<dbReference type="Gene3D" id="1.10.10.10">
    <property type="entry name" value="Winged helix-like DNA-binding domain superfamily/Winged helix DNA-binding domain"/>
    <property type="match status" value="1"/>
</dbReference>
<dbReference type="InterPro" id="IPR000792">
    <property type="entry name" value="Tscrpt_reg_LuxR_C"/>
</dbReference>
<dbReference type="Proteomes" id="UP000680206">
    <property type="component" value="Unassembled WGS sequence"/>
</dbReference>
<evidence type="ECO:0000259" key="4">
    <source>
        <dbReference type="PROSITE" id="PS50043"/>
    </source>
</evidence>
<dbReference type="InterPro" id="IPR036388">
    <property type="entry name" value="WH-like_DNA-bd_sf"/>
</dbReference>
<feature type="compositionally biased region" description="Low complexity" evidence="3">
    <location>
        <begin position="881"/>
        <end position="898"/>
    </location>
</feature>
<proteinExistence type="predicted"/>
<dbReference type="EMBL" id="JAGEPF010000002">
    <property type="protein sequence ID" value="MBO2456608.1"/>
    <property type="molecule type" value="Genomic_DNA"/>
</dbReference>
<dbReference type="PROSITE" id="PS00622">
    <property type="entry name" value="HTH_LUXR_1"/>
    <property type="match status" value="1"/>
</dbReference>
<gene>
    <name evidence="5" type="ORF">J4709_03255</name>
</gene>
<dbReference type="PROSITE" id="PS50043">
    <property type="entry name" value="HTH_LUXR_2"/>
    <property type="match status" value="1"/>
</dbReference>
<dbReference type="InterPro" id="IPR016032">
    <property type="entry name" value="Sig_transdc_resp-reg_C-effctor"/>
</dbReference>
<dbReference type="InterPro" id="IPR027417">
    <property type="entry name" value="P-loop_NTPase"/>
</dbReference>
<evidence type="ECO:0000256" key="3">
    <source>
        <dbReference type="SAM" id="MobiDB-lite"/>
    </source>
</evidence>
<dbReference type="PANTHER" id="PTHR16305:SF35">
    <property type="entry name" value="TRANSCRIPTIONAL ACTIVATOR DOMAIN"/>
    <property type="match status" value="1"/>
</dbReference>
<feature type="region of interest" description="Disordered" evidence="3">
    <location>
        <begin position="879"/>
        <end position="908"/>
    </location>
</feature>
<accession>A0ABS3RJS4</accession>
<dbReference type="PANTHER" id="PTHR16305">
    <property type="entry name" value="TESTICULAR SOLUBLE ADENYLYL CYCLASE"/>
    <property type="match status" value="1"/>
</dbReference>
<dbReference type="RefSeq" id="WP_208236684.1">
    <property type="nucleotide sequence ID" value="NZ_JAGEPF010000002.1"/>
</dbReference>
<keyword evidence="1" id="KW-0547">Nucleotide-binding</keyword>
<protein>
    <submittedName>
        <fullName evidence="5">Helix-turn-helix domain-containing protein</fullName>
    </submittedName>
</protein>
<keyword evidence="6" id="KW-1185">Reference proteome</keyword>
<evidence type="ECO:0000256" key="1">
    <source>
        <dbReference type="ARBA" id="ARBA00022741"/>
    </source>
</evidence>
<evidence type="ECO:0000313" key="5">
    <source>
        <dbReference type="EMBL" id="MBO2456608.1"/>
    </source>
</evidence>
<keyword evidence="2" id="KW-0067">ATP-binding</keyword>
<name>A0ABS3RJS4_9ACTN</name>
<reference evidence="5 6" key="1">
    <citation type="submission" date="2021-03" db="EMBL/GenBank/DDBJ databases">
        <title>Actinomadura violae sp. nov., isolated from lichen in Thailand.</title>
        <authorList>
            <person name="Kanchanasin P."/>
            <person name="Saeng-In P."/>
            <person name="Phongsopitanun W."/>
            <person name="Yuki M."/>
            <person name="Kudo T."/>
            <person name="Ohkuma M."/>
            <person name="Tanasupawat S."/>
        </authorList>
    </citation>
    <scope>NUCLEOTIDE SEQUENCE [LARGE SCALE GENOMIC DNA]</scope>
    <source>
        <strain evidence="5 6">LCR2-06</strain>
    </source>
</reference>
<dbReference type="Pfam" id="PF13191">
    <property type="entry name" value="AAA_16"/>
    <property type="match status" value="1"/>
</dbReference>
<sequence>MSDRDRPPDPPPGRLYGRERELRAVEGLLGRARGGRGGALTVVADAGMGKTALLDAAERGAAGGFRVLTAIGVPAEADVPYAGLHRLLRPLSGLAGELPPAFRTALAPLSGGDAPVPFVLYSAVCELLSLAARSGPVLCRVDDAQWLDRVTLEALAFAARRVGDEPLAIVFAARAQAPLTGIPHLRLPPLDEEASLRILQDAAGDALGTELAEEVVDLASGCALAVRELAGGLTAAQLSGGAAPPRALPPGSVLRTLFRHRHLRLPPGAQRLVLMVAADEWLGAPTVARAARTAGIGAREIEAARESGLLRLADHAVAGDDAVVVRDRLVRSSLWAEASRAERRAAHALLAQLLVQDWQRPSLIWHRAALSGEADDRIADELAEAASNSRRAGRYGDSWQAWQRAAALTSERGARADRLLAAATDAWAGGRARRARAVLRQVRPLDQDGTRAGLAELLRGEIEAGSGSPATAVPMLRDAAERLAGIDGALALSALMWAAEAADAAGDHTAYLEIAERAATLPTGRTPPDAGGAASPVASPAAAADAQRARAELMRAHLAGMAATFRGRYAEAARLLGRAVRLGEAVTGDAAAQAWAALAALALGDGRARALAAGAVASARLRGDAPAESYALAAAARCETLLGHPPVPVAACHEGLRLARATGQHAHAAEHLAALALAASFNGDRDAARRHLEALSGGADRRGLGGADRRGLTRAAAFGAWAPACLDLAADRPGDAAARLRLPGGAGLAHPLARLLAAPHLVEALAHTGHRQRAARAAEDFTRWADATRTPGRLALARRCAALLAECDDEAAAHYTEALRLHESAGAVFELARTELLFGARLRRGRRPRAAREHLRTALRVFERYGAVPWTGQARAELRAAGDAGPAPNPEAAAPRTASGPGEPPALTGLTAQQAHIARMVAEGATNREIAARLLLSPRTIDHHLRNVFTRLGIRSRVELARMIR</sequence>
<evidence type="ECO:0000313" key="6">
    <source>
        <dbReference type="Proteomes" id="UP000680206"/>
    </source>
</evidence>
<dbReference type="Pfam" id="PF00196">
    <property type="entry name" value="GerE"/>
    <property type="match status" value="1"/>
</dbReference>
<dbReference type="SUPFAM" id="SSF52540">
    <property type="entry name" value="P-loop containing nucleoside triphosphate hydrolases"/>
    <property type="match status" value="1"/>
</dbReference>
<dbReference type="PRINTS" id="PR00038">
    <property type="entry name" value="HTHLUXR"/>
</dbReference>
<dbReference type="InterPro" id="IPR041664">
    <property type="entry name" value="AAA_16"/>
</dbReference>
<evidence type="ECO:0000256" key="2">
    <source>
        <dbReference type="ARBA" id="ARBA00022840"/>
    </source>
</evidence>
<dbReference type="SUPFAM" id="SSF46894">
    <property type="entry name" value="C-terminal effector domain of the bipartite response regulators"/>
    <property type="match status" value="1"/>
</dbReference>
<dbReference type="SMART" id="SM00421">
    <property type="entry name" value="HTH_LUXR"/>
    <property type="match status" value="1"/>
</dbReference>
<comment type="caution">
    <text evidence="5">The sequence shown here is derived from an EMBL/GenBank/DDBJ whole genome shotgun (WGS) entry which is preliminary data.</text>
</comment>